<protein>
    <submittedName>
        <fullName evidence="1">Leucine rich repeat protein</fullName>
    </submittedName>
</protein>
<reference evidence="1 2" key="1">
    <citation type="journal article" date="2010" name="Nature">
        <title>The Ectocarpus genome and the independent evolution of multicellularity in brown algae.</title>
        <authorList>
            <person name="Cock J.M."/>
            <person name="Sterck L."/>
            <person name="Rouze P."/>
            <person name="Scornet D."/>
            <person name="Allen A.E."/>
            <person name="Amoutzias G."/>
            <person name="Anthouard V."/>
            <person name="Artiguenave F."/>
            <person name="Aury J.M."/>
            <person name="Badger J.H."/>
            <person name="Beszteri B."/>
            <person name="Billiau K."/>
            <person name="Bonnet E."/>
            <person name="Bothwell J.H."/>
            <person name="Bowler C."/>
            <person name="Boyen C."/>
            <person name="Brownlee C."/>
            <person name="Carrano C.J."/>
            <person name="Charrier B."/>
            <person name="Cho G.Y."/>
            <person name="Coelho S.M."/>
            <person name="Collen J."/>
            <person name="Corre E."/>
            <person name="Da Silva C."/>
            <person name="Delage L."/>
            <person name="Delaroque N."/>
            <person name="Dittami S.M."/>
            <person name="Doulbeau S."/>
            <person name="Elias M."/>
            <person name="Farnham G."/>
            <person name="Gachon C.M."/>
            <person name="Gschloessl B."/>
            <person name="Heesch S."/>
            <person name="Jabbari K."/>
            <person name="Jubin C."/>
            <person name="Kawai H."/>
            <person name="Kimura K."/>
            <person name="Kloareg B."/>
            <person name="Kupper F.C."/>
            <person name="Lang D."/>
            <person name="Le Bail A."/>
            <person name="Leblanc C."/>
            <person name="Lerouge P."/>
            <person name="Lohr M."/>
            <person name="Lopez P.J."/>
            <person name="Martens C."/>
            <person name="Maumus F."/>
            <person name="Michel G."/>
            <person name="Miranda-Saavedra D."/>
            <person name="Morales J."/>
            <person name="Moreau H."/>
            <person name="Motomura T."/>
            <person name="Nagasato C."/>
            <person name="Napoli C.A."/>
            <person name="Nelson D.R."/>
            <person name="Nyvall-Collen P."/>
            <person name="Peters A.F."/>
            <person name="Pommier C."/>
            <person name="Potin P."/>
            <person name="Poulain J."/>
            <person name="Quesneville H."/>
            <person name="Read B."/>
            <person name="Rensing S.A."/>
            <person name="Ritter A."/>
            <person name="Rousvoal S."/>
            <person name="Samanta M."/>
            <person name="Samson G."/>
            <person name="Schroeder D.C."/>
            <person name="Segurens B."/>
            <person name="Strittmatter M."/>
            <person name="Tonon T."/>
            <person name="Tregear J.W."/>
            <person name="Valentin K."/>
            <person name="von Dassow P."/>
            <person name="Yamagishi T."/>
            <person name="Van de Peer Y."/>
            <person name="Wincker P."/>
        </authorList>
    </citation>
    <scope>NUCLEOTIDE SEQUENCE [LARGE SCALE GENOMIC DNA]</scope>
    <source>
        <strain evidence="2">Ec32 / CCAP1310/4</strain>
    </source>
</reference>
<dbReference type="InParanoid" id="D8LH26"/>
<dbReference type="GO" id="GO:0031146">
    <property type="term" value="P:SCF-dependent proteasomal ubiquitin-dependent protein catabolic process"/>
    <property type="evidence" value="ECO:0007669"/>
    <property type="project" value="TreeGrafter"/>
</dbReference>
<evidence type="ECO:0000313" key="1">
    <source>
        <dbReference type="EMBL" id="CBN75879.1"/>
    </source>
</evidence>
<proteinExistence type="predicted"/>
<dbReference type="GO" id="GO:0019005">
    <property type="term" value="C:SCF ubiquitin ligase complex"/>
    <property type="evidence" value="ECO:0007669"/>
    <property type="project" value="TreeGrafter"/>
</dbReference>
<dbReference type="Proteomes" id="UP000002630">
    <property type="component" value="Linkage Group LG16"/>
</dbReference>
<dbReference type="SUPFAM" id="SSF52047">
    <property type="entry name" value="RNI-like"/>
    <property type="match status" value="1"/>
</dbReference>
<organism evidence="1 2">
    <name type="scientific">Ectocarpus siliculosus</name>
    <name type="common">Brown alga</name>
    <name type="synonym">Conferva siliculosa</name>
    <dbReference type="NCBI Taxonomy" id="2880"/>
    <lineage>
        <taxon>Eukaryota</taxon>
        <taxon>Sar</taxon>
        <taxon>Stramenopiles</taxon>
        <taxon>Ochrophyta</taxon>
        <taxon>PX clade</taxon>
        <taxon>Phaeophyceae</taxon>
        <taxon>Ectocarpales</taxon>
        <taxon>Ectocarpaceae</taxon>
        <taxon>Ectocarpus</taxon>
    </lineage>
</organism>
<dbReference type="InterPro" id="IPR032675">
    <property type="entry name" value="LRR_dom_sf"/>
</dbReference>
<dbReference type="PANTHER" id="PTHR13318">
    <property type="entry name" value="PARTNER OF PAIRED, ISOFORM B-RELATED"/>
    <property type="match status" value="1"/>
</dbReference>
<dbReference type="eggNOG" id="KOG1947">
    <property type="taxonomic scope" value="Eukaryota"/>
</dbReference>
<dbReference type="EMBL" id="FN648333">
    <property type="protein sequence ID" value="CBN75879.1"/>
    <property type="molecule type" value="Genomic_DNA"/>
</dbReference>
<accession>D8LH26</accession>
<dbReference type="SMART" id="SM00367">
    <property type="entry name" value="LRR_CC"/>
    <property type="match status" value="4"/>
</dbReference>
<gene>
    <name evidence="1" type="ORF">Esi_0186_0029</name>
</gene>
<dbReference type="EMBL" id="FN649741">
    <property type="protein sequence ID" value="CBN75879.1"/>
    <property type="molecule type" value="Genomic_DNA"/>
</dbReference>
<keyword evidence="2" id="KW-1185">Reference proteome</keyword>
<dbReference type="OrthoDB" id="549243at2759"/>
<dbReference type="PANTHER" id="PTHR13318:SF95">
    <property type="entry name" value="F-BOX PROTEIN YLR352W"/>
    <property type="match status" value="1"/>
</dbReference>
<evidence type="ECO:0000313" key="2">
    <source>
        <dbReference type="Proteomes" id="UP000002630"/>
    </source>
</evidence>
<sequence>MRSLEDSCFVKIAQSPEVSLNPQRVERALFSKNATELVRRSTEIGAAGGNGKGAMDTVRLRQKIITKLVEEGRGMAGSFPAPPAFLDKSFTSVSLVNSKIGDSFIRDTLSMRCPMLRSVDLTACFYIRDSAIESLLSRCSLVERLSLRNCRKLTDLSLEHLVRHGKNIAALDIGGCFNITAPGVDALCGLHPNAPRFAELDISGLNVTTHTLEVICHRCRHLEVLRIGFIEYMEDTLKDTLPPLLPNLRSLHVHWNTCITDEFLSWASQAIPRLQDLNLCGCSKVSVDGVSDMIHERQEALEKDGNAGLISAIEKVNVRYTSLSKHDIEALQAAYQGTEIVYT</sequence>
<dbReference type="Gene3D" id="3.80.10.10">
    <property type="entry name" value="Ribonuclease Inhibitor"/>
    <property type="match status" value="1"/>
</dbReference>
<dbReference type="STRING" id="2880.D8LH26"/>
<dbReference type="AlphaFoldDB" id="D8LH26"/>
<dbReference type="InterPro" id="IPR006553">
    <property type="entry name" value="Leu-rich_rpt_Cys-con_subtyp"/>
</dbReference>
<name>D8LH26_ECTSI</name>